<evidence type="ECO:0000256" key="2">
    <source>
        <dbReference type="ARBA" id="ARBA00022827"/>
    </source>
</evidence>
<dbReference type="InterPro" id="IPR005107">
    <property type="entry name" value="CO_DH_flav_C"/>
</dbReference>
<organism evidence="5 6">
    <name type="scientific">Paenibacillus abyssi</name>
    <dbReference type="NCBI Taxonomy" id="1340531"/>
    <lineage>
        <taxon>Bacteria</taxon>
        <taxon>Bacillati</taxon>
        <taxon>Bacillota</taxon>
        <taxon>Bacilli</taxon>
        <taxon>Bacillales</taxon>
        <taxon>Paenibacillaceae</taxon>
        <taxon>Paenibacillus</taxon>
    </lineage>
</organism>
<dbReference type="EMBL" id="BMGR01000004">
    <property type="protein sequence ID" value="GGF99791.1"/>
    <property type="molecule type" value="Genomic_DNA"/>
</dbReference>
<evidence type="ECO:0000313" key="6">
    <source>
        <dbReference type="Proteomes" id="UP000644756"/>
    </source>
</evidence>
<dbReference type="InterPro" id="IPR016169">
    <property type="entry name" value="FAD-bd_PCMH_sub2"/>
</dbReference>
<dbReference type="Pfam" id="PF00941">
    <property type="entry name" value="FAD_binding_5"/>
    <property type="match status" value="1"/>
</dbReference>
<dbReference type="SMART" id="SM01092">
    <property type="entry name" value="CO_deh_flav_C"/>
    <property type="match status" value="1"/>
</dbReference>
<dbReference type="GO" id="GO:0071949">
    <property type="term" value="F:FAD binding"/>
    <property type="evidence" value="ECO:0007669"/>
    <property type="project" value="InterPro"/>
</dbReference>
<evidence type="ECO:0000259" key="4">
    <source>
        <dbReference type="PROSITE" id="PS51387"/>
    </source>
</evidence>
<dbReference type="Pfam" id="PF03450">
    <property type="entry name" value="CO_deh_flav_C"/>
    <property type="match status" value="1"/>
</dbReference>
<dbReference type="SUPFAM" id="SSF56176">
    <property type="entry name" value="FAD-binding/transporter-associated domain-like"/>
    <property type="match status" value="1"/>
</dbReference>
<evidence type="ECO:0000256" key="3">
    <source>
        <dbReference type="ARBA" id="ARBA00023002"/>
    </source>
</evidence>
<dbReference type="InterPro" id="IPR036318">
    <property type="entry name" value="FAD-bd_PCMH-like_sf"/>
</dbReference>
<dbReference type="PANTHER" id="PTHR42659:SF2">
    <property type="entry name" value="XANTHINE DEHYDROGENASE SUBUNIT C-RELATED"/>
    <property type="match status" value="1"/>
</dbReference>
<keyword evidence="2" id="KW-0274">FAD</keyword>
<keyword evidence="3" id="KW-0560">Oxidoreductase</keyword>
<evidence type="ECO:0000313" key="5">
    <source>
        <dbReference type="EMBL" id="GGF99791.1"/>
    </source>
</evidence>
<evidence type="ECO:0000256" key="1">
    <source>
        <dbReference type="ARBA" id="ARBA00022630"/>
    </source>
</evidence>
<dbReference type="AlphaFoldDB" id="A0A917CW82"/>
<feature type="domain" description="FAD-binding PCMH-type" evidence="4">
    <location>
        <begin position="6"/>
        <end position="186"/>
    </location>
</feature>
<dbReference type="PANTHER" id="PTHR42659">
    <property type="entry name" value="XANTHINE DEHYDROGENASE SUBUNIT C-RELATED"/>
    <property type="match status" value="1"/>
</dbReference>
<dbReference type="PROSITE" id="PS51387">
    <property type="entry name" value="FAD_PCMH"/>
    <property type="match status" value="1"/>
</dbReference>
<dbReference type="Proteomes" id="UP000644756">
    <property type="component" value="Unassembled WGS sequence"/>
</dbReference>
<dbReference type="Gene3D" id="3.30.390.50">
    <property type="entry name" value="CO dehydrogenase flavoprotein, C-terminal domain"/>
    <property type="match status" value="1"/>
</dbReference>
<dbReference type="SUPFAM" id="SSF55447">
    <property type="entry name" value="CO dehydrogenase flavoprotein C-terminal domain-like"/>
    <property type="match status" value="1"/>
</dbReference>
<dbReference type="Gene3D" id="3.30.465.10">
    <property type="match status" value="1"/>
</dbReference>
<name>A0A917CW82_9BACL</name>
<sequence length="306" mass="33014">MMEQENRTSFPKVWQPADLSEAWRLKHMLGDAAVYTAGTTYLRTQWEAEGAAPPGHFIDLCSTGLLAGIELKDGELLTIGALTTLASCRSSALLVNHVPVLMEAVRAIAAPSVRNLATIGGNVASTFGDALPALLVYEAQLVWYDGKLLQVEPLADWLAGLRHAAANHAAKDNRILKEIRIPIASDSDVDSGMRLEMYKKIGRREAFTPSLVSVAMTGRIHQDGLLSGFRIALGGGGAIAQRLKEVESLLQHANYTQPLLGTIYDMIVENAELQGDLFASALYKKQTAANLILSALWRAAGQAGMH</sequence>
<reference evidence="5" key="2">
    <citation type="submission" date="2020-09" db="EMBL/GenBank/DDBJ databases">
        <authorList>
            <person name="Sun Q."/>
            <person name="Zhou Y."/>
        </authorList>
    </citation>
    <scope>NUCLEOTIDE SEQUENCE</scope>
    <source>
        <strain evidence="5">CGMCC 1.12987</strain>
    </source>
</reference>
<proteinExistence type="predicted"/>
<dbReference type="InterPro" id="IPR002346">
    <property type="entry name" value="Mopterin_DH_FAD-bd"/>
</dbReference>
<comment type="caution">
    <text evidence="5">The sequence shown here is derived from an EMBL/GenBank/DDBJ whole genome shotgun (WGS) entry which is preliminary data.</text>
</comment>
<protein>
    <submittedName>
        <fullName evidence="5">Xanthine dehydrogenase subunit C</fullName>
    </submittedName>
</protein>
<dbReference type="InterPro" id="IPR051312">
    <property type="entry name" value="Diverse_Substr_Oxidored"/>
</dbReference>
<accession>A0A917CW82</accession>
<dbReference type="RefSeq" id="WP_188530555.1">
    <property type="nucleotide sequence ID" value="NZ_BMGR01000004.1"/>
</dbReference>
<dbReference type="InterPro" id="IPR016166">
    <property type="entry name" value="FAD-bd_PCMH"/>
</dbReference>
<keyword evidence="1" id="KW-0285">Flavoprotein</keyword>
<gene>
    <name evidence="5" type="primary">pucC</name>
    <name evidence="5" type="ORF">GCM10010916_16310</name>
</gene>
<dbReference type="GO" id="GO:0016491">
    <property type="term" value="F:oxidoreductase activity"/>
    <property type="evidence" value="ECO:0007669"/>
    <property type="project" value="UniProtKB-KW"/>
</dbReference>
<keyword evidence="6" id="KW-1185">Reference proteome</keyword>
<reference evidence="5" key="1">
    <citation type="journal article" date="2014" name="Int. J. Syst. Evol. Microbiol.">
        <title>Complete genome sequence of Corynebacterium casei LMG S-19264T (=DSM 44701T), isolated from a smear-ripened cheese.</title>
        <authorList>
            <consortium name="US DOE Joint Genome Institute (JGI-PGF)"/>
            <person name="Walter F."/>
            <person name="Albersmeier A."/>
            <person name="Kalinowski J."/>
            <person name="Ruckert C."/>
        </authorList>
    </citation>
    <scope>NUCLEOTIDE SEQUENCE</scope>
    <source>
        <strain evidence="5">CGMCC 1.12987</strain>
    </source>
</reference>
<dbReference type="InterPro" id="IPR036683">
    <property type="entry name" value="CO_DH_flav_C_dom_sf"/>
</dbReference>